<proteinExistence type="predicted"/>
<dbReference type="NCBIfam" id="NF047816">
    <property type="entry name" value="LIC12231_lipo"/>
    <property type="match status" value="1"/>
</dbReference>
<keyword evidence="2" id="KW-1185">Reference proteome</keyword>
<evidence type="ECO:0000313" key="2">
    <source>
        <dbReference type="Proteomes" id="UP000534783"/>
    </source>
</evidence>
<name>A0A7X6DLV2_9BACT</name>
<gene>
    <name evidence="1" type="ORF">MNODULE_01795</name>
</gene>
<comment type="caution">
    <text evidence="1">The sequence shown here is derived from an EMBL/GenBank/DDBJ whole genome shotgun (WGS) entry which is preliminary data.</text>
</comment>
<accession>A0A7X6DLV2</accession>
<reference evidence="1 2" key="1">
    <citation type="journal article" date="2020" name="Nature">
        <title>Bacterial chemolithoautotrophy via manganese oxidation.</title>
        <authorList>
            <person name="Yu H."/>
            <person name="Leadbetter J.R."/>
        </authorList>
    </citation>
    <scope>NUCLEOTIDE SEQUENCE [LARGE SCALE GENOMIC DNA]</scope>
    <source>
        <strain evidence="1 2">Mn-1</strain>
    </source>
</reference>
<evidence type="ECO:0008006" key="3">
    <source>
        <dbReference type="Google" id="ProtNLM"/>
    </source>
</evidence>
<dbReference type="EMBL" id="VTOW01000001">
    <property type="protein sequence ID" value="NKE69484.1"/>
    <property type="molecule type" value="Genomic_DNA"/>
</dbReference>
<sequence length="196" mass="22699">MDPIRRLARSALALILLFTQLTACITTYRDFPETALDQTLPPKRDGVLYYTIQKFPILDAGGFHTLNKRFRENAVFSETIKAQEPPAKGMYCLVEVEYKPLSLPALIFGYLSVSTLGLIPAYSGNDGYWVRYQVFFDQQRIKTYEYQVTRKFGLWLFLLPFAWINLATYSEEDVFTATTHQFFLDALKDKTFDQEV</sequence>
<evidence type="ECO:0000313" key="1">
    <source>
        <dbReference type="EMBL" id="NKE69484.1"/>
    </source>
</evidence>
<dbReference type="AlphaFoldDB" id="A0A7X6DLV2"/>
<protein>
    <recommendedName>
        <fullName evidence="3">Lipoprotein</fullName>
    </recommendedName>
</protein>
<dbReference type="Proteomes" id="UP000534783">
    <property type="component" value="Unassembled WGS sequence"/>
</dbReference>
<dbReference type="RefSeq" id="WP_168057781.1">
    <property type="nucleotide sequence ID" value="NZ_VTOW01000001.1"/>
</dbReference>
<organism evidence="1 2">
    <name type="scientific">Candidatus Manganitrophus noduliformans</name>
    <dbReference type="NCBI Taxonomy" id="2606439"/>
    <lineage>
        <taxon>Bacteria</taxon>
        <taxon>Pseudomonadati</taxon>
        <taxon>Nitrospirota</taxon>
        <taxon>Nitrospiria</taxon>
        <taxon>Candidatus Troglogloeales</taxon>
        <taxon>Candidatus Manganitrophaceae</taxon>
        <taxon>Candidatus Manganitrophus</taxon>
    </lineage>
</organism>